<gene>
    <name evidence="2" type="ORF">QN277_027824</name>
</gene>
<keyword evidence="3" id="KW-1185">Reference proteome</keyword>
<name>A0AAE1J1U1_9FABA</name>
<sequence length="87" mass="10197">MKKSMKAKREKQSGSESFNPEPTRKHQSQRPKKAVRQDEIYPCAAFKPQKHHTVCFKREQKTQMLVQPNLMIPPQEPPFSDEATLLY</sequence>
<comment type="caution">
    <text evidence="2">The sequence shown here is derived from an EMBL/GenBank/DDBJ whole genome shotgun (WGS) entry which is preliminary data.</text>
</comment>
<proteinExistence type="predicted"/>
<dbReference type="Proteomes" id="UP001293593">
    <property type="component" value="Unassembled WGS sequence"/>
</dbReference>
<organism evidence="2 3">
    <name type="scientific">Acacia crassicarpa</name>
    <name type="common">northern wattle</name>
    <dbReference type="NCBI Taxonomy" id="499986"/>
    <lineage>
        <taxon>Eukaryota</taxon>
        <taxon>Viridiplantae</taxon>
        <taxon>Streptophyta</taxon>
        <taxon>Embryophyta</taxon>
        <taxon>Tracheophyta</taxon>
        <taxon>Spermatophyta</taxon>
        <taxon>Magnoliopsida</taxon>
        <taxon>eudicotyledons</taxon>
        <taxon>Gunneridae</taxon>
        <taxon>Pentapetalae</taxon>
        <taxon>rosids</taxon>
        <taxon>fabids</taxon>
        <taxon>Fabales</taxon>
        <taxon>Fabaceae</taxon>
        <taxon>Caesalpinioideae</taxon>
        <taxon>mimosoid clade</taxon>
        <taxon>Acacieae</taxon>
        <taxon>Acacia</taxon>
    </lineage>
</organism>
<dbReference type="AlphaFoldDB" id="A0AAE1J1U1"/>
<feature type="region of interest" description="Disordered" evidence="1">
    <location>
        <begin position="1"/>
        <end position="36"/>
    </location>
</feature>
<dbReference type="EMBL" id="JAWXYG010000009">
    <property type="protein sequence ID" value="KAK4262242.1"/>
    <property type="molecule type" value="Genomic_DNA"/>
</dbReference>
<evidence type="ECO:0000313" key="3">
    <source>
        <dbReference type="Proteomes" id="UP001293593"/>
    </source>
</evidence>
<reference evidence="2" key="1">
    <citation type="submission" date="2023-10" db="EMBL/GenBank/DDBJ databases">
        <title>Chromosome-level genome of the transformable northern wattle, Acacia crassicarpa.</title>
        <authorList>
            <person name="Massaro I."/>
            <person name="Sinha N.R."/>
            <person name="Poethig S."/>
            <person name="Leichty A.R."/>
        </authorList>
    </citation>
    <scope>NUCLEOTIDE SEQUENCE</scope>
    <source>
        <strain evidence="2">Acra3RX</strain>
        <tissue evidence="2">Leaf</tissue>
    </source>
</reference>
<feature type="compositionally biased region" description="Basic residues" evidence="1">
    <location>
        <begin position="25"/>
        <end position="34"/>
    </location>
</feature>
<protein>
    <submittedName>
        <fullName evidence="2">Uncharacterized protein</fullName>
    </submittedName>
</protein>
<evidence type="ECO:0000256" key="1">
    <source>
        <dbReference type="SAM" id="MobiDB-lite"/>
    </source>
</evidence>
<accession>A0AAE1J1U1</accession>
<evidence type="ECO:0000313" key="2">
    <source>
        <dbReference type="EMBL" id="KAK4262242.1"/>
    </source>
</evidence>